<feature type="domain" description="Fumarate reductase/succinate dehydrogenase flavoprotein-like C-terminal" evidence="4">
    <location>
        <begin position="459"/>
        <end position="549"/>
    </location>
</feature>
<dbReference type="Proteomes" id="UP000013041">
    <property type="component" value="Unassembled WGS sequence"/>
</dbReference>
<dbReference type="Gene3D" id="1.20.58.100">
    <property type="entry name" value="Fumarate reductase/succinate dehydrogenase flavoprotein-like, C-terminal domain"/>
    <property type="match status" value="1"/>
</dbReference>
<evidence type="ECO:0000259" key="4">
    <source>
        <dbReference type="Pfam" id="PF02910"/>
    </source>
</evidence>
<dbReference type="GO" id="GO:0009061">
    <property type="term" value="P:anaerobic respiration"/>
    <property type="evidence" value="ECO:0007669"/>
    <property type="project" value="TreeGrafter"/>
</dbReference>
<dbReference type="GO" id="GO:0000104">
    <property type="term" value="F:succinate dehydrogenase activity"/>
    <property type="evidence" value="ECO:0007669"/>
    <property type="project" value="TreeGrafter"/>
</dbReference>
<comment type="caution">
    <text evidence="5">The sequence shown here is derived from an EMBL/GenBank/DDBJ whole genome shotgun (WGS) entry which is preliminary data.</text>
</comment>
<dbReference type="Pfam" id="PF02910">
    <property type="entry name" value="Succ_DH_flav_C"/>
    <property type="match status" value="1"/>
</dbReference>
<dbReference type="PRINTS" id="PR00368">
    <property type="entry name" value="FADPNR"/>
</dbReference>
<accession>R0BC19</accession>
<dbReference type="HOGENOM" id="CLU_014312_8_1_9"/>
<dbReference type="GO" id="GO:0050660">
    <property type="term" value="F:flavin adenine dinucleotide binding"/>
    <property type="evidence" value="ECO:0007669"/>
    <property type="project" value="TreeGrafter"/>
</dbReference>
<dbReference type="AlphaFoldDB" id="R0BC19"/>
<name>R0BC19_9FIRM</name>
<evidence type="ECO:0000313" key="5">
    <source>
        <dbReference type="EMBL" id="ENZ41827.1"/>
    </source>
</evidence>
<dbReference type="PANTHER" id="PTHR11632">
    <property type="entry name" value="SUCCINATE DEHYDROGENASE 2 FLAVOPROTEIN SUBUNIT"/>
    <property type="match status" value="1"/>
</dbReference>
<dbReference type="PIRSF" id="PIRSF000171">
    <property type="entry name" value="SDHA_APRA_LASPO"/>
    <property type="match status" value="1"/>
</dbReference>
<dbReference type="Pfam" id="PF00890">
    <property type="entry name" value="FAD_binding_2"/>
    <property type="match status" value="1"/>
</dbReference>
<gene>
    <name evidence="5" type="ORF">HMPREF1097_01203</name>
</gene>
<dbReference type="RefSeq" id="WP_002571474.1">
    <property type="nucleotide sequence ID" value="NZ_KB851149.1"/>
</dbReference>
<dbReference type="GO" id="GO:0005886">
    <property type="term" value="C:plasma membrane"/>
    <property type="evidence" value="ECO:0007669"/>
    <property type="project" value="TreeGrafter"/>
</dbReference>
<evidence type="ECO:0000256" key="2">
    <source>
        <dbReference type="ARBA" id="ARBA00023002"/>
    </source>
</evidence>
<dbReference type="InterPro" id="IPR037099">
    <property type="entry name" value="Fum_R/Succ_DH_flav-like_C_sf"/>
</dbReference>
<dbReference type="PATRIC" id="fig|997897.5.peg.1281"/>
<dbReference type="Gene3D" id="3.90.700.10">
    <property type="entry name" value="Succinate dehydrogenase/fumarate reductase flavoprotein, catalytic domain"/>
    <property type="match status" value="1"/>
</dbReference>
<dbReference type="SUPFAM" id="SSF46977">
    <property type="entry name" value="Succinate dehydrogenase/fumarate reductase flavoprotein C-terminal domain"/>
    <property type="match status" value="1"/>
</dbReference>
<sequence>MKRIETDVLVVGGGGAAARAAIEAADRGAMVILAVKTRQEHTGATAYKVSEMAGFNVGDGGVDSNDSPQEHFNDIMEAAQGMAIPELARMVSENAGDTLRTLESWGVPFEKDGDGYLEIQSCFSNRPRTHIIKGHGEPIMVALYRQIRMRNHIEVLEYIQITSLLVTEGRCVGAVALNAENEQLYIAAGAVVLGTGGAGQVFRRNMNPADVTGDGYVLAYDAGAELINMEFMQSGIGISYPMTALLNAYIWSGFPKITNKNGEDFLSENLPKEILPEQIYQDHSKHFPFSCCDASYIIEERVQKELVEGRGTSEGGVYFDLTKYTDEYVQRLEEKSGLRKMWHIARDFYYENGMKVLEYPVQIACFAHAINGGIMLNRDAQSTIRGLYAAGEVAGGPHGADRLGGNMMLTCQIFGKIAGQNAAAYALENRIILAEELAVEQMQHIMRLACAEFEAKEIRNRLQDLAQNTLLVRRSAESLEKLIKFVDYELKCIEASPISRSVDKERIETVNLLRSAKLMAEAANTRKESRGSHYRIDYPFKDNKNFGKPLIQRKGSTGSIFYPY</sequence>
<dbReference type="Gene3D" id="3.50.50.60">
    <property type="entry name" value="FAD/NAD(P)-binding domain"/>
    <property type="match status" value="1"/>
</dbReference>
<reference evidence="5 6" key="1">
    <citation type="submission" date="2013-01" db="EMBL/GenBank/DDBJ databases">
        <title>The Genome Sequence of Clostridium bolteae 90B8.</title>
        <authorList>
            <consortium name="The Broad Institute Genome Sequencing Platform"/>
            <person name="Earl A."/>
            <person name="Ward D."/>
            <person name="Feldgarden M."/>
            <person name="Gevers D."/>
            <person name="Courvalin P."/>
            <person name="Lambert T."/>
            <person name="Walker B."/>
            <person name="Young S.K."/>
            <person name="Zeng Q."/>
            <person name="Gargeya S."/>
            <person name="Fitzgerald M."/>
            <person name="Haas B."/>
            <person name="Abouelleil A."/>
            <person name="Alvarado L."/>
            <person name="Arachchi H.M."/>
            <person name="Berlin A.M."/>
            <person name="Chapman S.B."/>
            <person name="Dewar J."/>
            <person name="Goldberg J."/>
            <person name="Griggs A."/>
            <person name="Gujja S."/>
            <person name="Hansen M."/>
            <person name="Howarth C."/>
            <person name="Imamovic A."/>
            <person name="Larimer J."/>
            <person name="McCowan C."/>
            <person name="Murphy C."/>
            <person name="Neiman D."/>
            <person name="Pearson M."/>
            <person name="Priest M."/>
            <person name="Roberts A."/>
            <person name="Saif S."/>
            <person name="Shea T."/>
            <person name="Sisk P."/>
            <person name="Sykes S."/>
            <person name="Wortman J."/>
            <person name="Nusbaum C."/>
            <person name="Birren B."/>
        </authorList>
    </citation>
    <scope>NUCLEOTIDE SEQUENCE [LARGE SCALE GENOMIC DNA]</scope>
    <source>
        <strain evidence="5 6">90B8</strain>
    </source>
</reference>
<evidence type="ECO:0000259" key="3">
    <source>
        <dbReference type="Pfam" id="PF00890"/>
    </source>
</evidence>
<evidence type="ECO:0000256" key="1">
    <source>
        <dbReference type="ARBA" id="ARBA00022630"/>
    </source>
</evidence>
<dbReference type="SUPFAM" id="SSF51905">
    <property type="entry name" value="FAD/NAD(P)-binding domain"/>
    <property type="match status" value="1"/>
</dbReference>
<protein>
    <submittedName>
        <fullName evidence="5">Uncharacterized protein</fullName>
    </submittedName>
</protein>
<feature type="domain" description="FAD-dependent oxidoreductase 2 FAD-binding" evidence="3">
    <location>
        <begin position="7"/>
        <end position="406"/>
    </location>
</feature>
<dbReference type="EMBL" id="AGYG01000009">
    <property type="protein sequence ID" value="ENZ41827.1"/>
    <property type="molecule type" value="Genomic_DNA"/>
</dbReference>
<dbReference type="InterPro" id="IPR003953">
    <property type="entry name" value="FAD-dep_OxRdtase_2_FAD-bd"/>
</dbReference>
<dbReference type="InterPro" id="IPR030664">
    <property type="entry name" value="SdhA/FrdA/AprA"/>
</dbReference>
<keyword evidence="1" id="KW-0285">Flavoprotein</keyword>
<proteinExistence type="predicted"/>
<keyword evidence="2" id="KW-0560">Oxidoreductase</keyword>
<dbReference type="InterPro" id="IPR027477">
    <property type="entry name" value="Succ_DH/fumarate_Rdtase_cat_sf"/>
</dbReference>
<dbReference type="InterPro" id="IPR015939">
    <property type="entry name" value="Fum_Rdtase/Succ_DH_flav-like_C"/>
</dbReference>
<dbReference type="PANTHER" id="PTHR11632:SF51">
    <property type="entry name" value="SUCCINATE DEHYDROGENASE [UBIQUINONE] FLAVOPROTEIN SUBUNIT, MITOCHONDRIAL"/>
    <property type="match status" value="1"/>
</dbReference>
<dbReference type="GO" id="GO:0009055">
    <property type="term" value="F:electron transfer activity"/>
    <property type="evidence" value="ECO:0007669"/>
    <property type="project" value="TreeGrafter"/>
</dbReference>
<dbReference type="InterPro" id="IPR036188">
    <property type="entry name" value="FAD/NAD-bd_sf"/>
</dbReference>
<dbReference type="GO" id="GO:0033765">
    <property type="term" value="F:steroid dehydrogenase activity, acting on the CH-CH group of donors"/>
    <property type="evidence" value="ECO:0007669"/>
    <property type="project" value="UniProtKB-ARBA"/>
</dbReference>
<organism evidence="5 6">
    <name type="scientific">Enterocloster bolteae 90B8</name>
    <dbReference type="NCBI Taxonomy" id="997897"/>
    <lineage>
        <taxon>Bacteria</taxon>
        <taxon>Bacillati</taxon>
        <taxon>Bacillota</taxon>
        <taxon>Clostridia</taxon>
        <taxon>Lachnospirales</taxon>
        <taxon>Lachnospiraceae</taxon>
        <taxon>Enterocloster</taxon>
    </lineage>
</organism>
<evidence type="ECO:0000313" key="6">
    <source>
        <dbReference type="Proteomes" id="UP000013041"/>
    </source>
</evidence>